<dbReference type="GO" id="GO:0046872">
    <property type="term" value="F:metal ion binding"/>
    <property type="evidence" value="ECO:0007669"/>
    <property type="project" value="UniProtKB-KW"/>
</dbReference>
<comment type="cofactor">
    <cofactor evidence="1">
        <name>a monovalent cation</name>
        <dbReference type="ChEBI" id="CHEBI:60242"/>
    </cofactor>
</comment>
<evidence type="ECO:0000256" key="12">
    <source>
        <dbReference type="ARBA" id="ARBA00030592"/>
    </source>
</evidence>
<dbReference type="InterPro" id="IPR001645">
    <property type="entry name" value="Folylpolyglutamate_synth"/>
</dbReference>
<dbReference type="GO" id="GO:0005829">
    <property type="term" value="C:cytosol"/>
    <property type="evidence" value="ECO:0007669"/>
    <property type="project" value="TreeGrafter"/>
</dbReference>
<dbReference type="AlphaFoldDB" id="A0A199VXT5"/>
<evidence type="ECO:0000256" key="5">
    <source>
        <dbReference type="ARBA" id="ARBA00018660"/>
    </source>
</evidence>
<dbReference type="InterPro" id="IPR018109">
    <property type="entry name" value="Folylpolyglutamate_synth_CS"/>
</dbReference>
<evidence type="ECO:0000256" key="10">
    <source>
        <dbReference type="ARBA" id="ARBA00022840"/>
    </source>
</evidence>
<evidence type="ECO:0000256" key="7">
    <source>
        <dbReference type="ARBA" id="ARBA00022598"/>
    </source>
</evidence>
<sequence length="632" mass="70602">MEDKGRLQEVDLSSSYEAAMEALSSLISRQKRGTEPKKAGKFGLMFKYLQEFQCLYPANLVVFQGSTCTFSEAILRECGLQTGLFTSPHLIDITERFRINGSDISREKFLYYFWGLWHQLKEKNVDGLLMPPLFQFLTLLAFKIFLCEKVDVAIVEVGIGGRWDSTNVIKQPVVCGITSLGMDHMEILGDTIEKIAAEKAGIFKVSFVFKSLTKPLMSSLNMKHSVPAFTVPQLEQAMSVLTEESSKLSIPLEVAPPLDSEKLKGLKLGLAGEHQYINAGLAVALCKCWLQRTGYTKVLLKVRLLIMLIKPFALSLSAIFLQVSTCDDLEGSLPEEFLRGLSTANLFGRAQIVNDKPEKFDENSELNGYCGNLIFYLDSAHTPESLEACAKWFSNALWDNQHPTKNDFINEPHGNSDSQCSMKHCNQPERISKKILLFNCMEKRDPQLLLPQLMKTCTSSGVQFSKALFVPSISTYHRVDSATSPVPSNPSGEVSWQSTLQRTWEKLIHRKDVTTVNGLKLHNTHNSSSNGFIEVDPLDKCDLAGNHYICSAVIPSLPMAINWLRECARENPSIRFQVILKQNIVYSAHGSGDGILASRGRRLEASEEVMIPQSKPLPVSNLNSFLSHHTID</sequence>
<keyword evidence="9" id="KW-0547">Nucleotide-binding</keyword>
<dbReference type="GO" id="GO:0006730">
    <property type="term" value="P:one-carbon metabolic process"/>
    <property type="evidence" value="ECO:0007669"/>
    <property type="project" value="UniProtKB-KW"/>
</dbReference>
<keyword evidence="7" id="KW-0436">Ligase</keyword>
<comment type="caution">
    <text evidence="16">The sequence shown here is derived from an EMBL/GenBank/DDBJ whole genome shotgun (WGS) entry which is preliminary data.</text>
</comment>
<keyword evidence="6" id="KW-0554">One-carbon metabolism</keyword>
<evidence type="ECO:0000256" key="1">
    <source>
        <dbReference type="ARBA" id="ARBA00001944"/>
    </source>
</evidence>
<evidence type="ECO:0000256" key="4">
    <source>
        <dbReference type="ARBA" id="ARBA00013025"/>
    </source>
</evidence>
<evidence type="ECO:0000256" key="2">
    <source>
        <dbReference type="ARBA" id="ARBA00005150"/>
    </source>
</evidence>
<dbReference type="GO" id="GO:0004326">
    <property type="term" value="F:tetrahydrofolylpolyglutamate synthase activity"/>
    <property type="evidence" value="ECO:0007669"/>
    <property type="project" value="UniProtKB-EC"/>
</dbReference>
<dbReference type="Pfam" id="PF08245">
    <property type="entry name" value="Mur_ligase_M"/>
    <property type="match status" value="1"/>
</dbReference>
<dbReference type="Proteomes" id="UP000092600">
    <property type="component" value="Unassembled WGS sequence"/>
</dbReference>
<dbReference type="SUPFAM" id="SSF53244">
    <property type="entry name" value="MurD-like peptide ligases, peptide-binding domain"/>
    <property type="match status" value="1"/>
</dbReference>
<dbReference type="SUPFAM" id="SSF53623">
    <property type="entry name" value="MurD-like peptide ligases, catalytic domain"/>
    <property type="match status" value="1"/>
</dbReference>
<dbReference type="GO" id="GO:0005739">
    <property type="term" value="C:mitochondrion"/>
    <property type="evidence" value="ECO:0007669"/>
    <property type="project" value="TreeGrafter"/>
</dbReference>
<name>A0A199VXT5_ANACO</name>
<accession>A0A199VXT5</accession>
<dbReference type="Gene3D" id="3.90.190.20">
    <property type="entry name" value="Mur ligase, C-terminal domain"/>
    <property type="match status" value="1"/>
</dbReference>
<evidence type="ECO:0000256" key="11">
    <source>
        <dbReference type="ARBA" id="ARBA00022842"/>
    </source>
</evidence>
<keyword evidence="11" id="KW-0460">Magnesium</keyword>
<evidence type="ECO:0000313" key="17">
    <source>
        <dbReference type="Proteomes" id="UP000092600"/>
    </source>
</evidence>
<evidence type="ECO:0000313" key="16">
    <source>
        <dbReference type="EMBL" id="OAY82062.1"/>
    </source>
</evidence>
<dbReference type="FunFam" id="3.90.190.20:FF:000011">
    <property type="entry name" value="Folylpolyglutamate synthase"/>
    <property type="match status" value="1"/>
</dbReference>
<evidence type="ECO:0000256" key="6">
    <source>
        <dbReference type="ARBA" id="ARBA00022563"/>
    </source>
</evidence>
<dbReference type="EC" id="6.3.2.17" evidence="4"/>
<dbReference type="Gene3D" id="3.40.1190.10">
    <property type="entry name" value="Mur-like, catalytic domain"/>
    <property type="match status" value="1"/>
</dbReference>
<dbReference type="PANTHER" id="PTHR11136:SF5">
    <property type="entry name" value="FOLYLPOLYGLUTAMATE SYNTHASE, MITOCHONDRIAL"/>
    <property type="match status" value="1"/>
</dbReference>
<dbReference type="STRING" id="4615.A0A199VXT5"/>
<comment type="similarity">
    <text evidence="3">Belongs to the folylpolyglutamate synthase family.</text>
</comment>
<keyword evidence="10" id="KW-0067">ATP-binding</keyword>
<reference evidence="16 17" key="1">
    <citation type="journal article" date="2016" name="DNA Res.">
        <title>The draft genome of MD-2 pineapple using hybrid error correction of long reads.</title>
        <authorList>
            <person name="Redwan R.M."/>
            <person name="Saidin A."/>
            <person name="Kumar S.V."/>
        </authorList>
    </citation>
    <scope>NUCLEOTIDE SEQUENCE [LARGE SCALE GENOMIC DNA]</scope>
    <source>
        <strain evidence="17">cv. MD2</strain>
        <tissue evidence="16">Leaf</tissue>
    </source>
</reference>
<dbReference type="InterPro" id="IPR036565">
    <property type="entry name" value="Mur-like_cat_sf"/>
</dbReference>
<dbReference type="GO" id="GO:0005524">
    <property type="term" value="F:ATP binding"/>
    <property type="evidence" value="ECO:0007669"/>
    <property type="project" value="UniProtKB-KW"/>
</dbReference>
<evidence type="ECO:0000256" key="9">
    <source>
        <dbReference type="ARBA" id="ARBA00022741"/>
    </source>
</evidence>
<feature type="domain" description="Mur ligase central" evidence="15">
    <location>
        <begin position="148"/>
        <end position="285"/>
    </location>
</feature>
<dbReference type="PANTHER" id="PTHR11136">
    <property type="entry name" value="FOLYLPOLYGLUTAMATE SYNTHASE-RELATED"/>
    <property type="match status" value="1"/>
</dbReference>
<gene>
    <name evidence="16" type="ORF">ACMD2_01627</name>
</gene>
<evidence type="ECO:0000256" key="13">
    <source>
        <dbReference type="ARBA" id="ARBA00030876"/>
    </source>
</evidence>
<evidence type="ECO:0000259" key="15">
    <source>
        <dbReference type="Pfam" id="PF08245"/>
    </source>
</evidence>
<dbReference type="EMBL" id="LSRQ01000555">
    <property type="protein sequence ID" value="OAY82062.1"/>
    <property type="molecule type" value="Genomic_DNA"/>
</dbReference>
<evidence type="ECO:0000256" key="14">
    <source>
        <dbReference type="ARBA" id="ARBA00047493"/>
    </source>
</evidence>
<proteinExistence type="inferred from homology"/>
<dbReference type="InterPro" id="IPR036615">
    <property type="entry name" value="Mur_ligase_C_dom_sf"/>
</dbReference>
<comment type="catalytic activity">
    <reaction evidence="14">
        <text>(6S)-5,6,7,8-tetrahydrofolyl-(gamma-L-Glu)(n) + L-glutamate + ATP = (6S)-5,6,7,8-tetrahydrofolyl-(gamma-L-Glu)(n+1) + ADP + phosphate + H(+)</text>
        <dbReference type="Rhea" id="RHEA:10580"/>
        <dbReference type="Rhea" id="RHEA-COMP:14738"/>
        <dbReference type="Rhea" id="RHEA-COMP:14740"/>
        <dbReference type="ChEBI" id="CHEBI:15378"/>
        <dbReference type="ChEBI" id="CHEBI:29985"/>
        <dbReference type="ChEBI" id="CHEBI:30616"/>
        <dbReference type="ChEBI" id="CHEBI:43474"/>
        <dbReference type="ChEBI" id="CHEBI:141005"/>
        <dbReference type="ChEBI" id="CHEBI:456216"/>
        <dbReference type="EC" id="6.3.2.17"/>
    </reaction>
</comment>
<protein>
    <recommendedName>
        <fullName evidence="5">Folylpolyglutamate synthase</fullName>
        <ecNumber evidence="4">6.3.2.17</ecNumber>
    </recommendedName>
    <alternativeName>
        <fullName evidence="13">Folylpoly-gamma-glutamate synthetase</fullName>
    </alternativeName>
    <alternativeName>
        <fullName evidence="12">Tetrahydrofolylpolyglutamate synthase</fullName>
    </alternativeName>
</protein>
<organism evidence="16 17">
    <name type="scientific">Ananas comosus</name>
    <name type="common">Pineapple</name>
    <name type="synonym">Ananas ananas</name>
    <dbReference type="NCBI Taxonomy" id="4615"/>
    <lineage>
        <taxon>Eukaryota</taxon>
        <taxon>Viridiplantae</taxon>
        <taxon>Streptophyta</taxon>
        <taxon>Embryophyta</taxon>
        <taxon>Tracheophyta</taxon>
        <taxon>Spermatophyta</taxon>
        <taxon>Magnoliopsida</taxon>
        <taxon>Liliopsida</taxon>
        <taxon>Poales</taxon>
        <taxon>Bromeliaceae</taxon>
        <taxon>Bromelioideae</taxon>
        <taxon>Ananas</taxon>
    </lineage>
</organism>
<keyword evidence="8" id="KW-0479">Metal-binding</keyword>
<evidence type="ECO:0000256" key="8">
    <source>
        <dbReference type="ARBA" id="ARBA00022723"/>
    </source>
</evidence>
<evidence type="ECO:0000256" key="3">
    <source>
        <dbReference type="ARBA" id="ARBA00008276"/>
    </source>
</evidence>
<dbReference type="InterPro" id="IPR013221">
    <property type="entry name" value="Mur_ligase_cen"/>
</dbReference>
<dbReference type="NCBIfam" id="TIGR01499">
    <property type="entry name" value="folC"/>
    <property type="match status" value="1"/>
</dbReference>
<comment type="pathway">
    <text evidence="2">Cofactor biosynthesis; tetrahydrofolylpolyglutamate biosynthesis.</text>
</comment>
<dbReference type="PROSITE" id="PS01012">
    <property type="entry name" value="FOLYLPOLYGLU_SYNT_2"/>
    <property type="match status" value="1"/>
</dbReference>